<dbReference type="Pfam" id="PF04364">
    <property type="entry name" value="DNA_pol3_chi"/>
    <property type="match status" value="1"/>
</dbReference>
<evidence type="ECO:0000313" key="1">
    <source>
        <dbReference type="EMBL" id="MBB4246783.1"/>
    </source>
</evidence>
<dbReference type="GO" id="GO:0003677">
    <property type="term" value="F:DNA binding"/>
    <property type="evidence" value="ECO:0007669"/>
    <property type="project" value="InterPro"/>
</dbReference>
<dbReference type="InterPro" id="IPR007459">
    <property type="entry name" value="DNA_pol3_chi"/>
</dbReference>
<dbReference type="EC" id="2.7.7.7" evidence="1"/>
<comment type="caution">
    <text evidence="1">The sequence shown here is derived from an EMBL/GenBank/DDBJ whole genome shotgun (WGS) entry which is preliminary data.</text>
</comment>
<keyword evidence="1" id="KW-0548">Nucleotidyltransferase</keyword>
<keyword evidence="1" id="KW-0808">Transferase</keyword>
<dbReference type="AlphaFoldDB" id="A0A840G303"/>
<dbReference type="EMBL" id="JACIGE010000003">
    <property type="protein sequence ID" value="MBB4246783.1"/>
    <property type="molecule type" value="Genomic_DNA"/>
</dbReference>
<dbReference type="PANTHER" id="PTHR38767">
    <property type="entry name" value="DNA POLYMERASE III SUBUNIT CHI"/>
    <property type="match status" value="1"/>
</dbReference>
<dbReference type="Gene3D" id="3.40.50.10110">
    <property type="entry name" value="DNA polymerase III subunit chi"/>
    <property type="match status" value="1"/>
</dbReference>
<dbReference type="GO" id="GO:0003887">
    <property type="term" value="F:DNA-directed DNA polymerase activity"/>
    <property type="evidence" value="ECO:0007669"/>
    <property type="project" value="UniProtKB-EC"/>
</dbReference>
<dbReference type="RefSeq" id="WP_153115291.1">
    <property type="nucleotide sequence ID" value="NZ_JACIGE010000003.1"/>
</dbReference>
<dbReference type="GO" id="GO:0006260">
    <property type="term" value="P:DNA replication"/>
    <property type="evidence" value="ECO:0007669"/>
    <property type="project" value="InterPro"/>
</dbReference>
<dbReference type="GO" id="GO:0032298">
    <property type="term" value="P:positive regulation of DNA-templated DNA replication initiation"/>
    <property type="evidence" value="ECO:0007669"/>
    <property type="project" value="TreeGrafter"/>
</dbReference>
<proteinExistence type="predicted"/>
<protein>
    <submittedName>
        <fullName evidence="1">DNA polymerase-3 subunit chi</fullName>
        <ecNumber evidence="1">2.7.7.7</ecNumber>
    </submittedName>
</protein>
<dbReference type="PANTHER" id="PTHR38767:SF1">
    <property type="entry name" value="DNA POLYMERASE III SUBUNIT CHI"/>
    <property type="match status" value="1"/>
</dbReference>
<reference evidence="1 2" key="1">
    <citation type="submission" date="2020-08" db="EMBL/GenBank/DDBJ databases">
        <title>Genome sequencing of Purple Non-Sulfur Bacteria from various extreme environments.</title>
        <authorList>
            <person name="Mayer M."/>
        </authorList>
    </citation>
    <scope>NUCLEOTIDE SEQUENCE [LARGE SCALE GENOMIC DNA]</scope>
    <source>
        <strain evidence="1 2">2761</strain>
    </source>
</reference>
<dbReference type="SUPFAM" id="SSF102400">
    <property type="entry name" value="DNA polymerase III chi subunit"/>
    <property type="match status" value="1"/>
</dbReference>
<sequence length="141" mass="15519">MTQVFFYHDASDRIAAAAVLIGKAFAQKKALLVFAPEAAVADAIDRQLWLHPPGSFVAHVRAESPLAAETPVVITRQLEQPQQCERLFSLADEIPEGAERFASIIEVVGDDAEARNAGRERVRRYRERGFAVSFIDLAGRG</sequence>
<name>A0A840G303_RHOTE</name>
<accession>A0A840G303</accession>
<dbReference type="InterPro" id="IPR036768">
    <property type="entry name" value="PolIII_chi_sf"/>
</dbReference>
<dbReference type="Proteomes" id="UP000587070">
    <property type="component" value="Unassembled WGS sequence"/>
</dbReference>
<gene>
    <name evidence="1" type="ORF">GGD90_001146</name>
</gene>
<evidence type="ECO:0000313" key="2">
    <source>
        <dbReference type="Proteomes" id="UP000587070"/>
    </source>
</evidence>
<dbReference type="OrthoDB" id="5297568at2"/>
<organism evidence="1 2">
    <name type="scientific">Rhodocyclus tenuis</name>
    <name type="common">Rhodospirillum tenue</name>
    <dbReference type="NCBI Taxonomy" id="1066"/>
    <lineage>
        <taxon>Bacteria</taxon>
        <taxon>Pseudomonadati</taxon>
        <taxon>Pseudomonadota</taxon>
        <taxon>Betaproteobacteria</taxon>
        <taxon>Rhodocyclales</taxon>
        <taxon>Rhodocyclaceae</taxon>
        <taxon>Rhodocyclus</taxon>
    </lineage>
</organism>
<keyword evidence="2" id="KW-1185">Reference proteome</keyword>